<keyword evidence="1" id="KW-0812">Transmembrane</keyword>
<dbReference type="EMBL" id="CP069389">
    <property type="protein sequence ID" value="QRN90020.1"/>
    <property type="molecule type" value="Genomic_DNA"/>
</dbReference>
<dbReference type="EMBL" id="JANILD010000005">
    <property type="protein sequence ID" value="MCQ9304264.1"/>
    <property type="molecule type" value="Genomic_DNA"/>
</dbReference>
<reference evidence="5" key="3">
    <citation type="submission" date="2021-02" db="EMBL/GenBank/DDBJ databases">
        <title>cfr and optrA-positive Staphylococcus spp.</title>
        <authorList>
            <person name="Chen L."/>
        </authorList>
    </citation>
    <scope>NUCLEOTIDE SEQUENCE</scope>
    <source>
        <strain evidence="5">GDQ20D70P</strain>
    </source>
</reference>
<dbReference type="EMBL" id="CP022046">
    <property type="protein sequence ID" value="ASE34223.1"/>
    <property type="molecule type" value="Genomic_DNA"/>
</dbReference>
<reference evidence="2" key="2">
    <citation type="submission" date="2017-12" db="EMBL/GenBank/DDBJ databases">
        <title>FDA dAtabase for Regulatory Grade micrObial Sequences (FDA-ARGOS): Supporting development and validation of Infectious Disease Dx tests.</title>
        <authorList>
            <person name="Campos J."/>
            <person name="Goldberg B."/>
            <person name="Tallon L."/>
            <person name="Sadzewicz L."/>
            <person name="Sengamalay N."/>
            <person name="Ott S."/>
            <person name="Godinez A."/>
            <person name="Nagaraj S."/>
            <person name="Vavikolanu K."/>
            <person name="Vyas G."/>
            <person name="Nadendla S."/>
            <person name="Aluvathingal J."/>
            <person name="Geyer C."/>
            <person name="Nandy P."/>
            <person name="Hobson J."/>
            <person name="Sichtig H."/>
        </authorList>
    </citation>
    <scope>NUCLEOTIDE SEQUENCE</scope>
    <source>
        <strain evidence="2">FDAARGOS_285</strain>
    </source>
</reference>
<feature type="transmembrane region" description="Helical" evidence="1">
    <location>
        <begin position="6"/>
        <end position="28"/>
    </location>
</feature>
<sequence length="113" mass="13270">MNIFDFPNYLWISFVVVIVFSVLSSLILKKHVISAILTFVVLGMIAFILPNFYDITYEPLLGYAAFMAIVSLFVCLLTWYLMRKNQKRLAEKHSQDETIEDGRQFNELKRRNK</sequence>
<dbReference type="RefSeq" id="WP_025906054.1">
    <property type="nucleotide sequence ID" value="NZ_CAJVGN010000001.1"/>
</dbReference>
<accession>A0A657XKE7</accession>
<reference evidence="6" key="1">
    <citation type="submission" date="2017-06" db="EMBL/GenBank/DDBJ databases">
        <title>FDA dAtabase for Regulatory Grade micrObial Sequences (FDA-ARGOS): Supporting development and validation of Infectious Disease Dx tests.</title>
        <authorList>
            <person name="Goldberg B."/>
            <person name="Campos J."/>
            <person name="Tallon L."/>
            <person name="Sadzewicz L."/>
            <person name="Sengamalay N."/>
            <person name="Ott S."/>
            <person name="Godinez A."/>
            <person name="Nagaraj S."/>
            <person name="Vavikolanu K."/>
            <person name="Nadendla S."/>
            <person name="George J."/>
            <person name="Geyer C."/>
            <person name="Sichtig H."/>
        </authorList>
    </citation>
    <scope>NUCLEOTIDE SEQUENCE [LARGE SCALE GENOMIC DNA]</scope>
    <source>
        <strain evidence="6">FDAARGOS_285</strain>
    </source>
</reference>
<feature type="transmembrane region" description="Helical" evidence="1">
    <location>
        <begin position="59"/>
        <end position="82"/>
    </location>
</feature>
<dbReference type="AlphaFoldDB" id="A0A1X0TX33"/>
<dbReference type="GeneID" id="48592914"/>
<evidence type="ECO:0000313" key="5">
    <source>
        <dbReference type="EMBL" id="QRN90020.1"/>
    </source>
</evidence>
<gene>
    <name evidence="2" type="ORF">CEP64_06405</name>
    <name evidence="5" type="ORF">JRU67_08035</name>
    <name evidence="3" type="ORF">NQ032_11690</name>
    <name evidence="4" type="ORF">OWO77_01570</name>
</gene>
<dbReference type="Proteomes" id="UP000640299">
    <property type="component" value="Chromosome"/>
</dbReference>
<dbReference type="Proteomes" id="UP001176210">
    <property type="component" value="Unassembled WGS sequence"/>
</dbReference>
<accession>A0A1X0TX33</accession>
<evidence type="ECO:0000256" key="1">
    <source>
        <dbReference type="SAM" id="Phobius"/>
    </source>
</evidence>
<evidence type="ECO:0008006" key="9">
    <source>
        <dbReference type="Google" id="ProtNLM"/>
    </source>
</evidence>
<organism evidence="3 8">
    <name type="scientific">Mammaliicoccus sciuri</name>
    <name type="common">Staphylococcus sciuri</name>
    <dbReference type="NCBI Taxonomy" id="1296"/>
    <lineage>
        <taxon>Bacteria</taxon>
        <taxon>Bacillati</taxon>
        <taxon>Bacillota</taxon>
        <taxon>Bacilli</taxon>
        <taxon>Bacillales</taxon>
        <taxon>Staphylococcaceae</taxon>
        <taxon>Mammaliicoccus</taxon>
    </lineage>
</organism>
<evidence type="ECO:0000313" key="4">
    <source>
        <dbReference type="EMBL" id="MDL0115647.1"/>
    </source>
</evidence>
<dbReference type="Proteomes" id="UP001204068">
    <property type="component" value="Unassembled WGS sequence"/>
</dbReference>
<reference evidence="4" key="5">
    <citation type="submission" date="2022-09" db="EMBL/GenBank/DDBJ databases">
        <authorList>
            <person name="De Moura G.S."/>
            <person name="Carvalho E."/>
            <person name="Ramos Sanchez E.M."/>
            <person name="Sellera F.P."/>
            <person name="Marques M.F.S."/>
            <person name="Heinemann M.B."/>
            <person name="De Vliegher S."/>
            <person name="Souza F.N."/>
            <person name="Mota R.A."/>
        </authorList>
    </citation>
    <scope>NUCLEOTIDE SEQUENCE</scope>
    <source>
        <strain evidence="4">BR656</strain>
    </source>
</reference>
<keyword evidence="1" id="KW-0472">Membrane</keyword>
<proteinExistence type="predicted"/>
<keyword evidence="7" id="KW-1185">Reference proteome</keyword>
<dbReference type="KEGG" id="sscu:CEP64_06405"/>
<name>A0A1X0TX33_MAMSC</name>
<reference evidence="3" key="4">
    <citation type="submission" date="2022-07" db="EMBL/GenBank/DDBJ databases">
        <title>Bacterial species isolated from the porcine tonsil microbiota.</title>
        <authorList>
            <person name="Oliveira I.M.F."/>
        </authorList>
    </citation>
    <scope>NUCLEOTIDE SEQUENCE</scope>
    <source>
        <strain evidence="3">8QC2O2</strain>
    </source>
</reference>
<evidence type="ECO:0000313" key="3">
    <source>
        <dbReference type="EMBL" id="MCQ9304264.1"/>
    </source>
</evidence>
<evidence type="ECO:0000313" key="2">
    <source>
        <dbReference type="EMBL" id="ASE34223.1"/>
    </source>
</evidence>
<dbReference type="Proteomes" id="UP000197058">
    <property type="component" value="Chromosome"/>
</dbReference>
<reference evidence="4" key="6">
    <citation type="journal article" date="2023" name="Vet. Microbiol.">
        <title>Emergence of livestock-associated Mammaliicoccus sciuri ST71 co-harbouring mecA and mecC genes in Brazil.</title>
        <authorList>
            <person name="de Moura G.S."/>
            <person name="de Carvalho E."/>
            <person name="Ramos Sanchez E.M."/>
            <person name="Sellera F.P."/>
            <person name="Marques M.F.S."/>
            <person name="Heinemann M.B."/>
            <person name="De Vliegher S."/>
            <person name="Souza F.N."/>
            <person name="Mota R.A."/>
        </authorList>
    </citation>
    <scope>NUCLEOTIDE SEQUENCE</scope>
    <source>
        <strain evidence="4">BR656</strain>
    </source>
</reference>
<evidence type="ECO:0000313" key="8">
    <source>
        <dbReference type="Proteomes" id="UP001204068"/>
    </source>
</evidence>
<protein>
    <recommendedName>
        <fullName evidence="9">Permease</fullName>
    </recommendedName>
</protein>
<evidence type="ECO:0000313" key="7">
    <source>
        <dbReference type="Proteomes" id="UP001176210"/>
    </source>
</evidence>
<dbReference type="eggNOG" id="COG3523">
    <property type="taxonomic scope" value="Bacteria"/>
</dbReference>
<evidence type="ECO:0000313" key="6">
    <source>
        <dbReference type="Proteomes" id="UP000197058"/>
    </source>
</evidence>
<feature type="transmembrane region" description="Helical" evidence="1">
    <location>
        <begin position="35"/>
        <end position="53"/>
    </location>
</feature>
<dbReference type="EMBL" id="JAPNQM010000001">
    <property type="protein sequence ID" value="MDL0115647.1"/>
    <property type="molecule type" value="Genomic_DNA"/>
</dbReference>
<keyword evidence="1" id="KW-1133">Transmembrane helix</keyword>